<organism evidence="2 3">
    <name type="scientific">Edaphochlamys debaryana</name>
    <dbReference type="NCBI Taxonomy" id="47281"/>
    <lineage>
        <taxon>Eukaryota</taxon>
        <taxon>Viridiplantae</taxon>
        <taxon>Chlorophyta</taxon>
        <taxon>core chlorophytes</taxon>
        <taxon>Chlorophyceae</taxon>
        <taxon>CS clade</taxon>
        <taxon>Chlamydomonadales</taxon>
        <taxon>Chlamydomonadales incertae sedis</taxon>
        <taxon>Edaphochlamys</taxon>
    </lineage>
</organism>
<feature type="region of interest" description="Disordered" evidence="1">
    <location>
        <begin position="302"/>
        <end position="331"/>
    </location>
</feature>
<keyword evidence="3" id="KW-1185">Reference proteome</keyword>
<protein>
    <submittedName>
        <fullName evidence="2">Uncharacterized protein</fullName>
    </submittedName>
</protein>
<gene>
    <name evidence="2" type="ORF">HYH03_006830</name>
</gene>
<evidence type="ECO:0000313" key="2">
    <source>
        <dbReference type="EMBL" id="KAG2495224.1"/>
    </source>
</evidence>
<dbReference type="AlphaFoldDB" id="A0A835Y4Y9"/>
<evidence type="ECO:0000313" key="3">
    <source>
        <dbReference type="Proteomes" id="UP000612055"/>
    </source>
</evidence>
<feature type="compositionally biased region" description="Pro residues" evidence="1">
    <location>
        <begin position="306"/>
        <end position="326"/>
    </location>
</feature>
<evidence type="ECO:0000256" key="1">
    <source>
        <dbReference type="SAM" id="MobiDB-lite"/>
    </source>
</evidence>
<dbReference type="OrthoDB" id="546857at2759"/>
<accession>A0A835Y4Y9</accession>
<proteinExistence type="predicted"/>
<dbReference type="EMBL" id="JAEHOE010000026">
    <property type="protein sequence ID" value="KAG2495224.1"/>
    <property type="molecule type" value="Genomic_DNA"/>
</dbReference>
<dbReference type="Proteomes" id="UP000612055">
    <property type="component" value="Unassembled WGS sequence"/>
</dbReference>
<comment type="caution">
    <text evidence="2">The sequence shown here is derived from an EMBL/GenBank/DDBJ whole genome shotgun (WGS) entry which is preliminary data.</text>
</comment>
<sequence length="445" mass="47428">MGSGLPIVRNNVSYPVVGTTKYGRGQVVAFGGEKMITECCRKSNRTGDRRHREMLAEDTLARRRSRGVSDPDMDRLIVNVVAWASKYGTKQAGKAVLRVADARFVTMAKYVVKQRPETFHTLKEARAPSYYLSLNGFVKGGHENCDVYVIPAYDTAYMLPEVQQAVLDFVARGKGLIFVGPDVMPSEYYAPMRNARRLSHSGQEHAGRGLLQDATDPLYGQAFDPMSITVNYISGAMGLYYSAYISNPGGTLSVAPPSRLQNAEVAAHQLLAYLQGQLTLGEQDLALASYTIDRLGVSLKALPSHASPPPPPPDRSAPPPPAPTAPMSPSTLPASAAAVGCFAEALSARALMPVTLMPADRGNSVASCARAADRYNDNQGGGQGVVFIGLMRSSCMGASVMPVDVVMKSQLDERVCSVLCPGAAGQACGGGINATHVAVSVYRLQ</sequence>
<name>A0A835Y4Y9_9CHLO</name>
<reference evidence="2" key="1">
    <citation type="journal article" date="2020" name="bioRxiv">
        <title>Comparative genomics of Chlamydomonas.</title>
        <authorList>
            <person name="Craig R.J."/>
            <person name="Hasan A.R."/>
            <person name="Ness R.W."/>
            <person name="Keightley P.D."/>
        </authorList>
    </citation>
    <scope>NUCLEOTIDE SEQUENCE</scope>
    <source>
        <strain evidence="2">CCAP 11/70</strain>
    </source>
</reference>